<dbReference type="GO" id="GO:0016491">
    <property type="term" value="F:oxidoreductase activity"/>
    <property type="evidence" value="ECO:0007669"/>
    <property type="project" value="UniProtKB-KW"/>
</dbReference>
<sequence>MQAHLGHVLIGAILYQNVLVRWFHMMPTGSFKVALFSGTAFPSFVHRTSRELLRNPHIMEKAQAKMDSVVGRERLVEESDLPNFWNPYLNAIVRETFRLHPVGAILVPHLSTEDCENQGYKIPARTTLFVNTWAIQRDPNVYERPLDFYPERFLGHRKDVHGQETSDR</sequence>
<dbReference type="PANTHER" id="PTHR47944:SF4">
    <property type="entry name" value="OS09G0441700 PROTEIN"/>
    <property type="match status" value="1"/>
</dbReference>
<dbReference type="InterPro" id="IPR036396">
    <property type="entry name" value="Cyt_P450_sf"/>
</dbReference>
<evidence type="ECO:0008006" key="7">
    <source>
        <dbReference type="Google" id="ProtNLM"/>
    </source>
</evidence>
<comment type="similarity">
    <text evidence="1">Belongs to the cytochrome P450 family.</text>
</comment>
<dbReference type="PANTHER" id="PTHR47944">
    <property type="entry name" value="CYTOCHROME P450 98A9"/>
    <property type="match status" value="1"/>
</dbReference>
<keyword evidence="6" id="KW-1185">Reference proteome</keyword>
<evidence type="ECO:0000313" key="5">
    <source>
        <dbReference type="EMBL" id="KAL3702024.1"/>
    </source>
</evidence>
<keyword evidence="3" id="KW-0560">Oxidoreductase</keyword>
<dbReference type="Proteomes" id="UP001633002">
    <property type="component" value="Unassembled WGS sequence"/>
</dbReference>
<reference evidence="5 6" key="1">
    <citation type="submission" date="2024-09" db="EMBL/GenBank/DDBJ databases">
        <title>Chromosome-scale assembly of Riccia sorocarpa.</title>
        <authorList>
            <person name="Paukszto L."/>
        </authorList>
    </citation>
    <scope>NUCLEOTIDE SEQUENCE [LARGE SCALE GENOMIC DNA]</scope>
    <source>
        <strain evidence="5">LP-2024</strain>
        <tissue evidence="5">Aerial parts of the thallus</tissue>
    </source>
</reference>
<evidence type="ECO:0000313" key="6">
    <source>
        <dbReference type="Proteomes" id="UP001633002"/>
    </source>
</evidence>
<accession>A0ABD3IFW9</accession>
<evidence type="ECO:0000256" key="2">
    <source>
        <dbReference type="ARBA" id="ARBA00022723"/>
    </source>
</evidence>
<keyword evidence="2" id="KW-0479">Metal-binding</keyword>
<dbReference type="Pfam" id="PF00067">
    <property type="entry name" value="p450"/>
    <property type="match status" value="1"/>
</dbReference>
<evidence type="ECO:0000256" key="4">
    <source>
        <dbReference type="ARBA" id="ARBA00023004"/>
    </source>
</evidence>
<protein>
    <recommendedName>
        <fullName evidence="7">Cytochrome P450</fullName>
    </recommendedName>
</protein>
<organism evidence="5 6">
    <name type="scientific">Riccia sorocarpa</name>
    <dbReference type="NCBI Taxonomy" id="122646"/>
    <lineage>
        <taxon>Eukaryota</taxon>
        <taxon>Viridiplantae</taxon>
        <taxon>Streptophyta</taxon>
        <taxon>Embryophyta</taxon>
        <taxon>Marchantiophyta</taxon>
        <taxon>Marchantiopsida</taxon>
        <taxon>Marchantiidae</taxon>
        <taxon>Marchantiales</taxon>
        <taxon>Ricciaceae</taxon>
        <taxon>Riccia</taxon>
    </lineage>
</organism>
<evidence type="ECO:0000256" key="3">
    <source>
        <dbReference type="ARBA" id="ARBA00023002"/>
    </source>
</evidence>
<dbReference type="PRINTS" id="PR00463">
    <property type="entry name" value="EP450I"/>
</dbReference>
<dbReference type="SUPFAM" id="SSF48264">
    <property type="entry name" value="Cytochrome P450"/>
    <property type="match status" value="1"/>
</dbReference>
<gene>
    <name evidence="5" type="ORF">R1sor_020046</name>
</gene>
<dbReference type="GO" id="GO:0046872">
    <property type="term" value="F:metal ion binding"/>
    <property type="evidence" value="ECO:0007669"/>
    <property type="project" value="UniProtKB-KW"/>
</dbReference>
<comment type="caution">
    <text evidence="5">The sequence shown here is derived from an EMBL/GenBank/DDBJ whole genome shotgun (WGS) entry which is preliminary data.</text>
</comment>
<dbReference type="InterPro" id="IPR001128">
    <property type="entry name" value="Cyt_P450"/>
</dbReference>
<dbReference type="EMBL" id="JBJQOH010000001">
    <property type="protein sequence ID" value="KAL3702024.1"/>
    <property type="molecule type" value="Genomic_DNA"/>
</dbReference>
<dbReference type="AlphaFoldDB" id="A0ABD3IFW9"/>
<proteinExistence type="inferred from homology"/>
<name>A0ABD3IFW9_9MARC</name>
<dbReference type="Gene3D" id="1.10.630.10">
    <property type="entry name" value="Cytochrome P450"/>
    <property type="match status" value="1"/>
</dbReference>
<dbReference type="GO" id="GO:0044550">
    <property type="term" value="P:secondary metabolite biosynthetic process"/>
    <property type="evidence" value="ECO:0007669"/>
    <property type="project" value="UniProtKB-ARBA"/>
</dbReference>
<dbReference type="InterPro" id="IPR002401">
    <property type="entry name" value="Cyt_P450_E_grp-I"/>
</dbReference>
<keyword evidence="4" id="KW-0408">Iron</keyword>
<evidence type="ECO:0000256" key="1">
    <source>
        <dbReference type="ARBA" id="ARBA00010617"/>
    </source>
</evidence>